<gene>
    <name evidence="1" type="ORF">HGM15179_015463</name>
</gene>
<evidence type="ECO:0000313" key="1">
    <source>
        <dbReference type="EMBL" id="TRZ11642.1"/>
    </source>
</evidence>
<feature type="non-terminal residue" evidence="1">
    <location>
        <position position="1"/>
    </location>
</feature>
<reference evidence="1" key="1">
    <citation type="submission" date="2019-04" db="EMBL/GenBank/DDBJ databases">
        <title>Genome assembly of Zosterops borbonicus 15179.</title>
        <authorList>
            <person name="Leroy T."/>
            <person name="Anselmetti Y."/>
            <person name="Tilak M.-K."/>
            <person name="Nabholz B."/>
        </authorList>
    </citation>
    <scope>NUCLEOTIDE SEQUENCE</scope>
    <source>
        <strain evidence="1">HGM_15179</strain>
        <tissue evidence="1">Muscle</tissue>
    </source>
</reference>
<dbReference type="AlphaFoldDB" id="A0A8K1LF82"/>
<name>A0A8K1LF82_9PASS</name>
<proteinExistence type="predicted"/>
<accession>A0A8K1LF82</accession>
<dbReference type="EMBL" id="SWJQ01000682">
    <property type="protein sequence ID" value="TRZ11642.1"/>
    <property type="molecule type" value="Genomic_DNA"/>
</dbReference>
<sequence>YPAAWCRNSPSENYPRPSSKKRHQCWMGCHVPFLSSSASPSPSSCLPAVPRALKQLLLNHL</sequence>
<comment type="caution">
    <text evidence="1">The sequence shown here is derived from an EMBL/GenBank/DDBJ whole genome shotgun (WGS) entry which is preliminary data.</text>
</comment>
<dbReference type="Proteomes" id="UP000796761">
    <property type="component" value="Unassembled WGS sequence"/>
</dbReference>
<keyword evidence="2" id="KW-1185">Reference proteome</keyword>
<protein>
    <submittedName>
        <fullName evidence="1">Uncharacterized protein</fullName>
    </submittedName>
</protein>
<evidence type="ECO:0000313" key="2">
    <source>
        <dbReference type="Proteomes" id="UP000796761"/>
    </source>
</evidence>
<organism evidence="1 2">
    <name type="scientific">Zosterops borbonicus</name>
    <dbReference type="NCBI Taxonomy" id="364589"/>
    <lineage>
        <taxon>Eukaryota</taxon>
        <taxon>Metazoa</taxon>
        <taxon>Chordata</taxon>
        <taxon>Craniata</taxon>
        <taxon>Vertebrata</taxon>
        <taxon>Euteleostomi</taxon>
        <taxon>Archelosauria</taxon>
        <taxon>Archosauria</taxon>
        <taxon>Dinosauria</taxon>
        <taxon>Saurischia</taxon>
        <taxon>Theropoda</taxon>
        <taxon>Coelurosauria</taxon>
        <taxon>Aves</taxon>
        <taxon>Neognathae</taxon>
        <taxon>Neoaves</taxon>
        <taxon>Telluraves</taxon>
        <taxon>Australaves</taxon>
        <taxon>Passeriformes</taxon>
        <taxon>Sylvioidea</taxon>
        <taxon>Zosteropidae</taxon>
        <taxon>Zosterops</taxon>
    </lineage>
</organism>
<feature type="non-terminal residue" evidence="1">
    <location>
        <position position="61"/>
    </location>
</feature>